<comment type="caution">
    <text evidence="2">The sequence shown here is derived from an EMBL/GenBank/DDBJ whole genome shotgun (WGS) entry which is preliminary data.</text>
</comment>
<feature type="transmembrane region" description="Helical" evidence="1">
    <location>
        <begin position="47"/>
        <end position="70"/>
    </location>
</feature>
<evidence type="ECO:0000313" key="3">
    <source>
        <dbReference type="Proteomes" id="UP001501752"/>
    </source>
</evidence>
<keyword evidence="3" id="KW-1185">Reference proteome</keyword>
<name>A0ABP9DAT2_9ACTN</name>
<keyword evidence="1" id="KW-0472">Membrane</keyword>
<dbReference type="Proteomes" id="UP001501752">
    <property type="component" value="Unassembled WGS sequence"/>
</dbReference>
<accession>A0ABP9DAT2</accession>
<protein>
    <submittedName>
        <fullName evidence="2">Uncharacterized protein</fullName>
    </submittedName>
</protein>
<dbReference type="RefSeq" id="WP_345695629.1">
    <property type="nucleotide sequence ID" value="NZ_BAABIS010000001.1"/>
</dbReference>
<dbReference type="EMBL" id="BAABIS010000001">
    <property type="protein sequence ID" value="GAA4837822.1"/>
    <property type="molecule type" value="Genomic_DNA"/>
</dbReference>
<organism evidence="2 3">
    <name type="scientific">Kitasatospora terrestris</name>
    <dbReference type="NCBI Taxonomy" id="258051"/>
    <lineage>
        <taxon>Bacteria</taxon>
        <taxon>Bacillati</taxon>
        <taxon>Actinomycetota</taxon>
        <taxon>Actinomycetes</taxon>
        <taxon>Kitasatosporales</taxon>
        <taxon>Streptomycetaceae</taxon>
        <taxon>Kitasatospora</taxon>
    </lineage>
</organism>
<sequence length="146" mass="15793">MSAILRHLRSVAADGVRTGLALPLGLVRALRGGAGPGGRADWTAGRAVARSVVGLPVDVLAFALFAYAGFNTVRNVGYPLWYLHTDYHDAWGGPIMAGVWTVHALGWAACLYVLARWPMRWILRGQRALDARLARPRPVPERAGTV</sequence>
<evidence type="ECO:0000256" key="1">
    <source>
        <dbReference type="SAM" id="Phobius"/>
    </source>
</evidence>
<keyword evidence="1" id="KW-0812">Transmembrane</keyword>
<reference evidence="3" key="1">
    <citation type="journal article" date="2019" name="Int. J. Syst. Evol. Microbiol.">
        <title>The Global Catalogue of Microorganisms (GCM) 10K type strain sequencing project: providing services to taxonomists for standard genome sequencing and annotation.</title>
        <authorList>
            <consortium name="The Broad Institute Genomics Platform"/>
            <consortium name="The Broad Institute Genome Sequencing Center for Infectious Disease"/>
            <person name="Wu L."/>
            <person name="Ma J."/>
        </authorList>
    </citation>
    <scope>NUCLEOTIDE SEQUENCE [LARGE SCALE GENOMIC DNA]</scope>
    <source>
        <strain evidence="3">JCM 13006</strain>
    </source>
</reference>
<feature type="transmembrane region" description="Helical" evidence="1">
    <location>
        <begin position="90"/>
        <end position="114"/>
    </location>
</feature>
<gene>
    <name evidence="2" type="ORF">GCM10023235_11130</name>
</gene>
<evidence type="ECO:0000313" key="2">
    <source>
        <dbReference type="EMBL" id="GAA4837822.1"/>
    </source>
</evidence>
<proteinExistence type="predicted"/>
<keyword evidence="1" id="KW-1133">Transmembrane helix</keyword>